<dbReference type="AlphaFoldDB" id="A0A7Y9UL00"/>
<evidence type="ECO:0000256" key="2">
    <source>
        <dbReference type="ARBA" id="ARBA00009997"/>
    </source>
</evidence>
<accession>A0A7Y9UL00</accession>
<dbReference type="RefSeq" id="WP_343049281.1">
    <property type="nucleotide sequence ID" value="NZ_JACCAC010000001.1"/>
</dbReference>
<keyword evidence="9" id="KW-1185">Reference proteome</keyword>
<evidence type="ECO:0000256" key="4">
    <source>
        <dbReference type="ARBA" id="ARBA00021948"/>
    </source>
</evidence>
<evidence type="ECO:0000313" key="9">
    <source>
        <dbReference type="Proteomes" id="UP000544110"/>
    </source>
</evidence>
<dbReference type="EMBL" id="JACCAC010000001">
    <property type="protein sequence ID" value="NYG55903.1"/>
    <property type="molecule type" value="Genomic_DNA"/>
</dbReference>
<evidence type="ECO:0000256" key="5">
    <source>
        <dbReference type="ARBA" id="ARBA00022801"/>
    </source>
</evidence>
<evidence type="ECO:0000256" key="6">
    <source>
        <dbReference type="ARBA" id="ARBA00022842"/>
    </source>
</evidence>
<organism evidence="8 9">
    <name type="scientific">Nocardioides perillae</name>
    <dbReference type="NCBI Taxonomy" id="1119534"/>
    <lineage>
        <taxon>Bacteria</taxon>
        <taxon>Bacillati</taxon>
        <taxon>Actinomycetota</taxon>
        <taxon>Actinomycetes</taxon>
        <taxon>Propionibacteriales</taxon>
        <taxon>Nocardioidaceae</taxon>
        <taxon>Nocardioides</taxon>
    </lineage>
</organism>
<dbReference type="GO" id="GO:0000287">
    <property type="term" value="F:magnesium ion binding"/>
    <property type="evidence" value="ECO:0007669"/>
    <property type="project" value="InterPro"/>
</dbReference>
<dbReference type="Pfam" id="PF04029">
    <property type="entry name" value="2-ph_phosp"/>
    <property type="match status" value="1"/>
</dbReference>
<proteinExistence type="inferred from homology"/>
<dbReference type="GO" id="GO:0050545">
    <property type="term" value="F:sulfopyruvate decarboxylase activity"/>
    <property type="evidence" value="ECO:0007669"/>
    <property type="project" value="TreeGrafter"/>
</dbReference>
<comment type="cofactor">
    <cofactor evidence="1">
        <name>Mg(2+)</name>
        <dbReference type="ChEBI" id="CHEBI:18420"/>
    </cofactor>
</comment>
<keyword evidence="6" id="KW-0460">Magnesium</keyword>
<dbReference type="Proteomes" id="UP000544110">
    <property type="component" value="Unassembled WGS sequence"/>
</dbReference>
<gene>
    <name evidence="8" type="ORF">BJ989_002207</name>
</gene>
<reference evidence="8 9" key="1">
    <citation type="submission" date="2020-07" db="EMBL/GenBank/DDBJ databases">
        <title>Sequencing the genomes of 1000 actinobacteria strains.</title>
        <authorList>
            <person name="Klenk H.-P."/>
        </authorList>
    </citation>
    <scope>NUCLEOTIDE SEQUENCE [LARGE SCALE GENOMIC DNA]</scope>
    <source>
        <strain evidence="8 9">DSM 24552</strain>
    </source>
</reference>
<dbReference type="SUPFAM" id="SSF142823">
    <property type="entry name" value="ComB-like"/>
    <property type="match status" value="1"/>
</dbReference>
<sequence>MTRPVDPSGDVAAALAQQSHAVRSAWGPTGGVAAAADVAVVVDVLSFSTAVTVAVARGTEVHPFRWRDERAAAHAREVGAVLAVGRLDASRGSGPPAPSLSPAALLTGPLPPRLVLPSPNGATTTVALAAAGAQVVSACLRNVSAVVSWLVPHLQAGRSVVVVAAGERWPVDDSLRPALEDDLGAGAVLAGLAARGHAHRLSPEARVAAAGWRAAAPDVADLLRDCAGGRELAAKGFAADVDVAAALDASPVVPQLVEGAFRAV</sequence>
<dbReference type="PANTHER" id="PTHR37311">
    <property type="entry name" value="2-PHOSPHOSULFOLACTATE PHOSPHATASE-RELATED"/>
    <property type="match status" value="1"/>
</dbReference>
<protein>
    <recommendedName>
        <fullName evidence="4">Probable 2-phosphosulfolactate phosphatase</fullName>
        <ecNumber evidence="3">3.1.3.71</ecNumber>
    </recommendedName>
</protein>
<dbReference type="GO" id="GO:0050532">
    <property type="term" value="F:2-phosphosulfolactate phosphatase activity"/>
    <property type="evidence" value="ECO:0007669"/>
    <property type="project" value="UniProtKB-EC"/>
</dbReference>
<comment type="caution">
    <text evidence="8">The sequence shown here is derived from an EMBL/GenBank/DDBJ whole genome shotgun (WGS) entry which is preliminary data.</text>
</comment>
<dbReference type="InterPro" id="IPR005238">
    <property type="entry name" value="ComB-like"/>
</dbReference>
<dbReference type="EC" id="3.1.3.71" evidence="3"/>
<evidence type="ECO:0000256" key="7">
    <source>
        <dbReference type="ARBA" id="ARBA00033711"/>
    </source>
</evidence>
<evidence type="ECO:0000256" key="3">
    <source>
        <dbReference type="ARBA" id="ARBA00012953"/>
    </source>
</evidence>
<keyword evidence="5 8" id="KW-0378">Hydrolase</keyword>
<dbReference type="PANTHER" id="PTHR37311:SF1">
    <property type="entry name" value="2-PHOSPHOSULFOLACTATE PHOSPHATASE-RELATED"/>
    <property type="match status" value="1"/>
</dbReference>
<comment type="catalytic activity">
    <reaction evidence="7">
        <text>(2R)-O-phospho-3-sulfolactate + H2O = (2R)-3-sulfolactate + phosphate</text>
        <dbReference type="Rhea" id="RHEA:23416"/>
        <dbReference type="ChEBI" id="CHEBI:15377"/>
        <dbReference type="ChEBI" id="CHEBI:15597"/>
        <dbReference type="ChEBI" id="CHEBI:43474"/>
        <dbReference type="ChEBI" id="CHEBI:58738"/>
        <dbReference type="EC" id="3.1.3.71"/>
    </reaction>
</comment>
<name>A0A7Y9UL00_9ACTN</name>
<dbReference type="InterPro" id="IPR036702">
    <property type="entry name" value="ComB-like_sf"/>
</dbReference>
<evidence type="ECO:0000256" key="1">
    <source>
        <dbReference type="ARBA" id="ARBA00001946"/>
    </source>
</evidence>
<comment type="similarity">
    <text evidence="2">Belongs to the ComB family.</text>
</comment>
<evidence type="ECO:0000313" key="8">
    <source>
        <dbReference type="EMBL" id="NYG55903.1"/>
    </source>
</evidence>
<dbReference type="Gene3D" id="3.90.1560.10">
    <property type="entry name" value="ComB-like"/>
    <property type="match status" value="1"/>
</dbReference>